<gene>
    <name evidence="2" type="ORF">PANT_21c00001</name>
</gene>
<name>M9M6H2_PSEA3</name>
<feature type="compositionally biased region" description="Basic and acidic residues" evidence="1">
    <location>
        <begin position="465"/>
        <end position="475"/>
    </location>
</feature>
<feature type="compositionally biased region" description="Low complexity" evidence="1">
    <location>
        <begin position="113"/>
        <end position="123"/>
    </location>
</feature>
<evidence type="ECO:0000313" key="3">
    <source>
        <dbReference type="Proteomes" id="UP000011976"/>
    </source>
</evidence>
<organism evidence="2 3">
    <name type="scientific">Pseudozyma antarctica (strain T-34)</name>
    <name type="common">Yeast</name>
    <name type="synonym">Candida antarctica</name>
    <dbReference type="NCBI Taxonomy" id="1151754"/>
    <lineage>
        <taxon>Eukaryota</taxon>
        <taxon>Fungi</taxon>
        <taxon>Dikarya</taxon>
        <taxon>Basidiomycota</taxon>
        <taxon>Ustilaginomycotina</taxon>
        <taxon>Ustilaginomycetes</taxon>
        <taxon>Ustilaginales</taxon>
        <taxon>Ustilaginaceae</taxon>
        <taxon>Moesziomyces</taxon>
    </lineage>
</organism>
<sequence>MTTQQPHAKRHRAAGLEHNMSHFSTAELDEHAVRQLLKAIDGLVDCRNDGCSYLKPSTRCTFIPDHVKMLLVLAKIDEPGRQAILQLHPSSRSDFKQVVVALAATCRQRLVPQSSHSHTSSQQPVALVPAPARASEDPADSSPTARPPRHHTDQSVATQTEPPSHDPSGPSNASAAAHHSGIAPAQSHPSGLARAALLAHTPDDGSEQWSIVMDRLTDYQVEVINCQAELRKCQSDLAACQAALISCRAETTAACRALFSASSSSSHRPTRTSVSVDTSAQPPHSHAPDASHRQSTSAQTEARAALEAKSTTTRLSDHARQSVFATPDAQAERATDLAFADSPGQARRSARQASEVVTGQRLERLSRVTPGSSFIDSSRQSGNDTSFPPLFGDQDSEDDSEAEALAEYGDDAEDEDDAQDSEESLGDFLDRRYYERMRATRVDSGMEDSMARAEAELEYEPIDLGQHDAEDETRQESLAADTTLEQADQEGKREEVNEGDDSGRQGRSKRVGTSTYYRQDRRHRDGNRNVRKAHAQSRQANGKFAPKQNVASTTATRQP</sequence>
<protein>
    <submittedName>
        <fullName evidence="2">Uncharacterized protein</fullName>
    </submittedName>
</protein>
<feature type="compositionally biased region" description="Low complexity" evidence="1">
    <location>
        <begin position="260"/>
        <end position="276"/>
    </location>
</feature>
<feature type="compositionally biased region" description="Polar residues" evidence="1">
    <location>
        <begin position="369"/>
        <end position="386"/>
    </location>
</feature>
<feature type="region of interest" description="Disordered" evidence="1">
    <location>
        <begin position="111"/>
        <end position="189"/>
    </location>
</feature>
<evidence type="ECO:0000256" key="1">
    <source>
        <dbReference type="SAM" id="MobiDB-lite"/>
    </source>
</evidence>
<proteinExistence type="predicted"/>
<dbReference type="EMBL" id="DF196787">
    <property type="protein sequence ID" value="GAC76375.1"/>
    <property type="molecule type" value="Genomic_DNA"/>
</dbReference>
<feature type="region of interest" description="Disordered" evidence="1">
    <location>
        <begin position="259"/>
        <end position="559"/>
    </location>
</feature>
<accession>M9M6H2</accession>
<dbReference type="AlphaFoldDB" id="M9M6H2"/>
<reference evidence="3" key="1">
    <citation type="journal article" date="2013" name="Genome Announc.">
        <title>Genome sequence of the basidiomycetous yeast Pseudozyma antarctica T-34, a producer of the glycolipid biosurfactants mannosylerythritol lipids.</title>
        <authorList>
            <person name="Morita T."/>
            <person name="Koike H."/>
            <person name="Koyama Y."/>
            <person name="Hagiwara H."/>
            <person name="Ito E."/>
            <person name="Fukuoka T."/>
            <person name="Imura T."/>
            <person name="Machida M."/>
            <person name="Kitamoto D."/>
        </authorList>
    </citation>
    <scope>NUCLEOTIDE SEQUENCE [LARGE SCALE GENOMIC DNA]</scope>
    <source>
        <strain evidence="3">T-34</strain>
    </source>
</reference>
<feature type="compositionally biased region" description="Basic and acidic residues" evidence="1">
    <location>
        <begin position="489"/>
        <end position="504"/>
    </location>
</feature>
<feature type="compositionally biased region" description="Acidic residues" evidence="1">
    <location>
        <begin position="394"/>
        <end position="425"/>
    </location>
</feature>
<evidence type="ECO:0000313" key="2">
    <source>
        <dbReference type="EMBL" id="GAC76375.1"/>
    </source>
</evidence>
<feature type="compositionally biased region" description="Polar residues" evidence="1">
    <location>
        <begin position="549"/>
        <end position="559"/>
    </location>
</feature>
<feature type="compositionally biased region" description="Basic and acidic residues" evidence="1">
    <location>
        <begin position="518"/>
        <end position="528"/>
    </location>
</feature>
<dbReference type="Proteomes" id="UP000011976">
    <property type="component" value="Unassembled WGS sequence"/>
</dbReference>
<feature type="compositionally biased region" description="Basic and acidic residues" evidence="1">
    <location>
        <begin position="428"/>
        <end position="441"/>
    </location>
</feature>